<dbReference type="GO" id="GO:0001097">
    <property type="term" value="F:TFIIH-class transcription factor complex binding"/>
    <property type="evidence" value="ECO:0007669"/>
    <property type="project" value="TreeGrafter"/>
</dbReference>
<keyword evidence="4 7" id="KW-0804">Transcription</keyword>
<dbReference type="PANTHER" id="PTHR12716">
    <property type="entry name" value="TRANSCRIPTION INITIATION FACTOR IIE, BETA SUBUNIT"/>
    <property type="match status" value="1"/>
</dbReference>
<dbReference type="PROSITE" id="PS51351">
    <property type="entry name" value="TFIIE_BETA_C"/>
    <property type="match status" value="1"/>
</dbReference>
<dbReference type="InterPro" id="IPR040501">
    <property type="entry name" value="TFA2_Winged_2"/>
</dbReference>
<dbReference type="GO" id="GO:0003677">
    <property type="term" value="F:DNA binding"/>
    <property type="evidence" value="ECO:0007669"/>
    <property type="project" value="UniProtKB-UniRule"/>
</dbReference>
<evidence type="ECO:0000256" key="3">
    <source>
        <dbReference type="ARBA" id="ARBA00023125"/>
    </source>
</evidence>
<dbReference type="GO" id="GO:0006367">
    <property type="term" value="P:transcription initiation at RNA polymerase II promoter"/>
    <property type="evidence" value="ECO:0007669"/>
    <property type="project" value="UniProtKB-UniRule"/>
</dbReference>
<reference evidence="10 11" key="1">
    <citation type="journal article" date="2020" name="Cell">
        <title>Large-Scale Comparative Analyses of Tick Genomes Elucidate Their Genetic Diversity and Vector Capacities.</title>
        <authorList>
            <consortium name="Tick Genome and Microbiome Consortium (TIGMIC)"/>
            <person name="Jia N."/>
            <person name="Wang J."/>
            <person name="Shi W."/>
            <person name="Du L."/>
            <person name="Sun Y."/>
            <person name="Zhan W."/>
            <person name="Jiang J.F."/>
            <person name="Wang Q."/>
            <person name="Zhang B."/>
            <person name="Ji P."/>
            <person name="Bell-Sakyi L."/>
            <person name="Cui X.M."/>
            <person name="Yuan T.T."/>
            <person name="Jiang B.G."/>
            <person name="Yang W.F."/>
            <person name="Lam T.T."/>
            <person name="Chang Q.C."/>
            <person name="Ding S.J."/>
            <person name="Wang X.J."/>
            <person name="Zhu J.G."/>
            <person name="Ruan X.D."/>
            <person name="Zhao L."/>
            <person name="Wei J.T."/>
            <person name="Ye R.Z."/>
            <person name="Que T.C."/>
            <person name="Du C.H."/>
            <person name="Zhou Y.H."/>
            <person name="Cheng J.X."/>
            <person name="Dai P.F."/>
            <person name="Guo W.B."/>
            <person name="Han X.H."/>
            <person name="Huang E.J."/>
            <person name="Li L.F."/>
            <person name="Wei W."/>
            <person name="Gao Y.C."/>
            <person name="Liu J.Z."/>
            <person name="Shao H.Z."/>
            <person name="Wang X."/>
            <person name="Wang C.C."/>
            <person name="Yang T.C."/>
            <person name="Huo Q.B."/>
            <person name="Li W."/>
            <person name="Chen H.Y."/>
            <person name="Chen S.E."/>
            <person name="Zhou L.G."/>
            <person name="Ni X.B."/>
            <person name="Tian J.H."/>
            <person name="Sheng Y."/>
            <person name="Liu T."/>
            <person name="Pan Y.S."/>
            <person name="Xia L.Y."/>
            <person name="Li J."/>
            <person name="Zhao F."/>
            <person name="Cao W.C."/>
        </authorList>
    </citation>
    <scope>NUCLEOTIDE SEQUENCE [LARGE SCALE GENOMIC DNA]</scope>
    <source>
        <strain evidence="10">HaeL-2018</strain>
    </source>
</reference>
<evidence type="ECO:0000313" key="10">
    <source>
        <dbReference type="EMBL" id="KAH9368480.1"/>
    </source>
</evidence>
<evidence type="ECO:0000256" key="6">
    <source>
        <dbReference type="ARBA" id="ARBA00025581"/>
    </source>
</evidence>
<evidence type="ECO:0000256" key="7">
    <source>
        <dbReference type="PIRNR" id="PIRNR016398"/>
    </source>
</evidence>
<comment type="subcellular location">
    <subcellularLocation>
        <location evidence="1 7">Nucleus</location>
    </subcellularLocation>
</comment>
<dbReference type="InterPro" id="IPR016656">
    <property type="entry name" value="TFIIE-bsu"/>
</dbReference>
<dbReference type="VEuPathDB" id="VectorBase:HLOH_054488"/>
<keyword evidence="11" id="KW-1185">Reference proteome</keyword>
<dbReference type="InterPro" id="IPR003166">
    <property type="entry name" value="TFIIE_bsu_DNA-bd"/>
</dbReference>
<evidence type="ECO:0000256" key="8">
    <source>
        <dbReference type="SAM" id="MobiDB-lite"/>
    </source>
</evidence>
<comment type="function">
    <text evidence="6 7">Recruits TFIIH to the initiation complex and stimulates the RNA polymerase II C-terminal domain kinase and DNA-dependent ATPase activities of TFIIH. Both TFIIH and TFIIE are required for promoter clearance by RNA polymerase.</text>
</comment>
<dbReference type="CDD" id="cd07977">
    <property type="entry name" value="TFIIE_beta_winged_helix"/>
    <property type="match status" value="1"/>
</dbReference>
<evidence type="ECO:0000256" key="2">
    <source>
        <dbReference type="ARBA" id="ARBA00023015"/>
    </source>
</evidence>
<keyword evidence="2 7" id="KW-0805">Transcription regulation</keyword>
<comment type="subunit">
    <text evidence="7">Tetramer of two alpha and two beta chains.</text>
</comment>
<dbReference type="Pfam" id="PF18121">
    <property type="entry name" value="TFA2_Winged_2"/>
    <property type="match status" value="1"/>
</dbReference>
<evidence type="ECO:0000256" key="4">
    <source>
        <dbReference type="ARBA" id="ARBA00023163"/>
    </source>
</evidence>
<dbReference type="AlphaFoldDB" id="A0A9J6G1Y2"/>
<feature type="domain" description="TFIIE beta" evidence="9">
    <location>
        <begin position="57"/>
        <end position="138"/>
    </location>
</feature>
<organism evidence="10 11">
    <name type="scientific">Haemaphysalis longicornis</name>
    <name type="common">Bush tick</name>
    <dbReference type="NCBI Taxonomy" id="44386"/>
    <lineage>
        <taxon>Eukaryota</taxon>
        <taxon>Metazoa</taxon>
        <taxon>Ecdysozoa</taxon>
        <taxon>Arthropoda</taxon>
        <taxon>Chelicerata</taxon>
        <taxon>Arachnida</taxon>
        <taxon>Acari</taxon>
        <taxon>Parasitiformes</taxon>
        <taxon>Ixodida</taxon>
        <taxon>Ixodoidea</taxon>
        <taxon>Ixodidae</taxon>
        <taxon>Haemaphysalinae</taxon>
        <taxon>Haemaphysalis</taxon>
    </lineage>
</organism>
<protein>
    <recommendedName>
        <fullName evidence="7">Transcription initiation factor IIE subunit beta</fullName>
    </recommendedName>
</protein>
<gene>
    <name evidence="10" type="ORF">HPB48_019492</name>
</gene>
<feature type="region of interest" description="Disordered" evidence="8">
    <location>
        <begin position="1"/>
        <end position="57"/>
    </location>
</feature>
<dbReference type="PANTHER" id="PTHR12716:SF8">
    <property type="entry name" value="TRANSCRIPTION INITIATION FACTOR IIE SUBUNIT BETA"/>
    <property type="match status" value="1"/>
</dbReference>
<dbReference type="InterPro" id="IPR036388">
    <property type="entry name" value="WH-like_DNA-bd_sf"/>
</dbReference>
<comment type="similarity">
    <text evidence="7">Belongs to the TFIIE beta subunit family.</text>
</comment>
<feature type="compositionally biased region" description="Basic and acidic residues" evidence="8">
    <location>
        <begin position="1"/>
        <end position="13"/>
    </location>
</feature>
<keyword evidence="3 7" id="KW-0238">DNA-binding</keyword>
<evidence type="ECO:0000259" key="9">
    <source>
        <dbReference type="PROSITE" id="PS51351"/>
    </source>
</evidence>
<dbReference type="Proteomes" id="UP000821853">
    <property type="component" value="Chromosome 2"/>
</dbReference>
<evidence type="ECO:0000256" key="1">
    <source>
        <dbReference type="ARBA" id="ARBA00004123"/>
    </source>
</evidence>
<evidence type="ECO:0000256" key="5">
    <source>
        <dbReference type="ARBA" id="ARBA00023242"/>
    </source>
</evidence>
<name>A0A9J6G1Y2_HAELO</name>
<keyword evidence="5 7" id="KW-0539">Nucleus</keyword>
<dbReference type="Gene3D" id="1.10.10.10">
    <property type="entry name" value="Winged helix-like DNA-binding domain superfamily/Winged helix DNA-binding domain"/>
    <property type="match status" value="1"/>
</dbReference>
<dbReference type="PIRSF" id="PIRSF016398">
    <property type="entry name" value="TFIIE-beta"/>
    <property type="match status" value="1"/>
</dbReference>
<proteinExistence type="inferred from homology"/>
<sequence>MDPALLRERDAFKKRAMATPVVEARKRDRDSSSGTSSSQPKKKVKPPKPKETYNYKASSGGSQYNFSVLAKIVKHMKQRHLEGDTHPLSLEEILDETNQLDLGARQKHWLSTEALQNNPKLQVTPDGKYSFRPAYQLRDRKSLLRLLDKHDQRGLGGVLLEDVQESLPNVERHLKALGDSIIYVVRPVDKKKVLFYNDKSLHFTVDEEFQKLWRSVAVEGIDDQKIEEYLQKQGITSMQDMGVKKVVTAVSLEEYRWGGWGGGGGKS</sequence>
<dbReference type="EMBL" id="JABSTR010000004">
    <property type="protein sequence ID" value="KAH9368480.1"/>
    <property type="molecule type" value="Genomic_DNA"/>
</dbReference>
<dbReference type="InterPro" id="IPR036390">
    <property type="entry name" value="WH_DNA-bd_sf"/>
</dbReference>
<dbReference type="OrthoDB" id="5323195at2759"/>
<dbReference type="OMA" id="AFKRRAM"/>
<evidence type="ECO:0000313" key="11">
    <source>
        <dbReference type="Proteomes" id="UP000821853"/>
    </source>
</evidence>
<dbReference type="SUPFAM" id="SSF46785">
    <property type="entry name" value="Winged helix' DNA-binding domain"/>
    <property type="match status" value="1"/>
</dbReference>
<accession>A0A9J6G1Y2</accession>
<comment type="caution">
    <text evidence="10">The sequence shown here is derived from an EMBL/GenBank/DDBJ whole genome shotgun (WGS) entry which is preliminary data.</text>
</comment>
<dbReference type="Pfam" id="PF02186">
    <property type="entry name" value="TFIIE_beta"/>
    <property type="match status" value="1"/>
</dbReference>
<dbReference type="GO" id="GO:0005673">
    <property type="term" value="C:transcription factor TFIIE complex"/>
    <property type="evidence" value="ECO:0007669"/>
    <property type="project" value="UniProtKB-UniRule"/>
</dbReference>
<dbReference type="FunFam" id="1.10.10.10:FF:000177">
    <property type="entry name" value="Transcription initiation factor IIE subunit beta"/>
    <property type="match status" value="1"/>
</dbReference>